<feature type="transmembrane region" description="Helical" evidence="1">
    <location>
        <begin position="43"/>
        <end position="61"/>
    </location>
</feature>
<proteinExistence type="predicted"/>
<reference evidence="3 4" key="1">
    <citation type="journal article" date="2015" name="Int. Biodeterior. Biodegradation">
        <title>Physiological and genetic screening methods for the isolation of methyl tert-butyl ether-degrading bacteria for bioremediation purposes.</title>
        <authorList>
            <person name="Guisado I.M."/>
            <person name="Purswani J."/>
            <person name="Gonzalez Lopez J."/>
            <person name="Pozo C."/>
        </authorList>
    </citation>
    <scope>NUCLEOTIDE SEQUENCE [LARGE SCALE GENOMIC DNA]</scope>
    <source>
        <strain evidence="3 4">SH7</strain>
    </source>
</reference>
<dbReference type="Pfam" id="PF13786">
    <property type="entry name" value="DUF4179"/>
    <property type="match status" value="1"/>
</dbReference>
<evidence type="ECO:0000256" key="1">
    <source>
        <dbReference type="SAM" id="Phobius"/>
    </source>
</evidence>
<dbReference type="RefSeq" id="WP_060624242.1">
    <property type="nucleotide sequence ID" value="NZ_LCZJ02000025.1"/>
</dbReference>
<comment type="caution">
    <text evidence="3">The sequence shown here is derived from an EMBL/GenBank/DDBJ whole genome shotgun (WGS) entry which is preliminary data.</text>
</comment>
<keyword evidence="1" id="KW-0812">Transmembrane</keyword>
<evidence type="ECO:0000259" key="2">
    <source>
        <dbReference type="Pfam" id="PF13786"/>
    </source>
</evidence>
<evidence type="ECO:0000313" key="3">
    <source>
        <dbReference type="EMBL" id="KTD85968.1"/>
    </source>
</evidence>
<gene>
    <name evidence="3" type="ORF">UQ64_17920</name>
</gene>
<dbReference type="EMBL" id="LCZJ02000025">
    <property type="protein sequence ID" value="KTD85968.1"/>
    <property type="molecule type" value="Genomic_DNA"/>
</dbReference>
<organism evidence="3 4">
    <name type="scientific">Paenibacillus etheri</name>
    <dbReference type="NCBI Taxonomy" id="1306852"/>
    <lineage>
        <taxon>Bacteria</taxon>
        <taxon>Bacillati</taxon>
        <taxon>Bacillota</taxon>
        <taxon>Bacilli</taxon>
        <taxon>Bacillales</taxon>
        <taxon>Paenibacillaceae</taxon>
        <taxon>Paenibacillus</taxon>
    </lineage>
</organism>
<accession>A0A0W1AXH2</accession>
<feature type="domain" description="DUF4179" evidence="2">
    <location>
        <begin position="35"/>
        <end position="115"/>
    </location>
</feature>
<evidence type="ECO:0000313" key="4">
    <source>
        <dbReference type="Proteomes" id="UP000054709"/>
    </source>
</evidence>
<protein>
    <recommendedName>
        <fullName evidence="2">DUF4179 domain-containing protein</fullName>
    </recommendedName>
</protein>
<dbReference type="OrthoDB" id="2200485at2"/>
<sequence>MRSDNNLKNIIDARLAELTVSLDLEDRIRCASLHKKRYIQKPWAVVVIVCICVMILVPMLASKIPVFQDLIRMIDPSLARFLQPIELVSEDKGIQMEVVAAMSDDETAIVYLTLQDLTGDRVDRTVDLYNYSIDSANAFSHELVDYNEETKTATIRMIANNTLFSFNNLRRIFEFPTVRLQKNSFRLTPDIETATAKEHNIKS</sequence>
<name>A0A0W1AXH2_9BACL</name>
<dbReference type="Proteomes" id="UP000054709">
    <property type="component" value="Unassembled WGS sequence"/>
</dbReference>
<keyword evidence="1" id="KW-0472">Membrane</keyword>
<keyword evidence="1" id="KW-1133">Transmembrane helix</keyword>
<keyword evidence="4" id="KW-1185">Reference proteome</keyword>
<dbReference type="AlphaFoldDB" id="A0A0W1AXH2"/>
<dbReference type="InterPro" id="IPR025436">
    <property type="entry name" value="DUF4179"/>
</dbReference>